<accession>A0A8J2Y8L0</accession>
<keyword evidence="4" id="KW-1185">Reference proteome</keyword>
<reference evidence="3" key="1">
    <citation type="journal article" date="2014" name="Int. J. Syst. Evol. Microbiol.">
        <title>Complete genome sequence of Corynebacterium casei LMG S-19264T (=DSM 44701T), isolated from a smear-ripened cheese.</title>
        <authorList>
            <consortium name="US DOE Joint Genome Institute (JGI-PGF)"/>
            <person name="Walter F."/>
            <person name="Albersmeier A."/>
            <person name="Kalinowski J."/>
            <person name="Ruckert C."/>
        </authorList>
    </citation>
    <scope>NUCLEOTIDE SEQUENCE</scope>
    <source>
        <strain evidence="3">CGMCC 1.12924</strain>
    </source>
</reference>
<evidence type="ECO:0000259" key="2">
    <source>
        <dbReference type="Pfam" id="PF13739"/>
    </source>
</evidence>
<dbReference type="AlphaFoldDB" id="A0A8J2Y8L0"/>
<evidence type="ECO:0008006" key="5">
    <source>
        <dbReference type="Google" id="ProtNLM"/>
    </source>
</evidence>
<dbReference type="Gene3D" id="3.90.640.20">
    <property type="entry name" value="Heat-shock cognate protein, ATPase"/>
    <property type="match status" value="1"/>
</dbReference>
<reference evidence="3" key="2">
    <citation type="submission" date="2020-09" db="EMBL/GenBank/DDBJ databases">
        <authorList>
            <person name="Sun Q."/>
            <person name="Zhou Y."/>
        </authorList>
    </citation>
    <scope>NUCLEOTIDE SEQUENCE</scope>
    <source>
        <strain evidence="3">CGMCC 1.12924</strain>
    </source>
</reference>
<dbReference type="Pfam" id="PF11738">
    <property type="entry name" value="DUF3298"/>
    <property type="match status" value="1"/>
</dbReference>
<dbReference type="Gene3D" id="3.30.565.40">
    <property type="entry name" value="Fervidobacterium nodosum Rt17-B1 like"/>
    <property type="match status" value="1"/>
</dbReference>
<sequence>MNRIIPLLLAVVLASSCSFEKPLQFETKTLTQDDFEICASSRCPTINIEYLEAKENDAKSTAVNSKIEDIIISKITAAEDQTSEFQNIHEALVYFIEDFKQYESDFGNSFISYDVDIFMRVLYQSETFVSIEVNYYLFTGGAHGYSGNTFLNFDAQTGEYLDKSQLFLNEKSLLDYCELKFRELYGIAHGRTINTTGFWFENNAFHLPETIGFTDSEMIIHYNQYEIASYAEGPIILNIPLIEIEQFIKYR</sequence>
<evidence type="ECO:0000313" key="4">
    <source>
        <dbReference type="Proteomes" id="UP000652231"/>
    </source>
</evidence>
<dbReference type="InterPro" id="IPR021729">
    <property type="entry name" value="DUF3298"/>
</dbReference>
<dbReference type="InterPro" id="IPR037126">
    <property type="entry name" value="PdaC/RsiV-like_sf"/>
</dbReference>
<dbReference type="Pfam" id="PF13739">
    <property type="entry name" value="PdaC"/>
    <property type="match status" value="1"/>
</dbReference>
<protein>
    <recommendedName>
        <fullName evidence="5">DUF3298/DUF4163 domain-containing protein</fullName>
    </recommendedName>
</protein>
<dbReference type="PROSITE" id="PS51257">
    <property type="entry name" value="PROKAR_LIPOPROTEIN"/>
    <property type="match status" value="1"/>
</dbReference>
<evidence type="ECO:0000259" key="1">
    <source>
        <dbReference type="Pfam" id="PF11738"/>
    </source>
</evidence>
<dbReference type="RefSeq" id="WP_188438599.1">
    <property type="nucleotide sequence ID" value="NZ_BMGK01000001.1"/>
</dbReference>
<proteinExistence type="predicted"/>
<dbReference type="InterPro" id="IPR025303">
    <property type="entry name" value="PdaC"/>
</dbReference>
<dbReference type="Proteomes" id="UP000652231">
    <property type="component" value="Unassembled WGS sequence"/>
</dbReference>
<feature type="domain" description="DUF3298" evidence="1">
    <location>
        <begin position="175"/>
        <end position="240"/>
    </location>
</feature>
<gene>
    <name evidence="3" type="ORF">GCM10011312_02150</name>
</gene>
<organism evidence="3 4">
    <name type="scientific">Planktosalinus lacus</name>
    <dbReference type="NCBI Taxonomy" id="1526573"/>
    <lineage>
        <taxon>Bacteria</taxon>
        <taxon>Pseudomonadati</taxon>
        <taxon>Bacteroidota</taxon>
        <taxon>Flavobacteriia</taxon>
        <taxon>Flavobacteriales</taxon>
        <taxon>Flavobacteriaceae</taxon>
        <taxon>Planktosalinus</taxon>
    </lineage>
</organism>
<evidence type="ECO:0000313" key="3">
    <source>
        <dbReference type="EMBL" id="GGD81365.1"/>
    </source>
</evidence>
<comment type="caution">
    <text evidence="3">The sequence shown here is derived from an EMBL/GenBank/DDBJ whole genome shotgun (WGS) entry which is preliminary data.</text>
</comment>
<dbReference type="EMBL" id="BMGK01000001">
    <property type="protein sequence ID" value="GGD81365.1"/>
    <property type="molecule type" value="Genomic_DNA"/>
</dbReference>
<feature type="domain" description="Deacetylase PdaC" evidence="2">
    <location>
        <begin position="41"/>
        <end position="145"/>
    </location>
</feature>
<name>A0A8J2Y8L0_9FLAO</name>